<name>A0A4Z0GCY8_9ACTN</name>
<protein>
    <submittedName>
        <fullName evidence="2">Divalent-cation tolerance protein CutA</fullName>
    </submittedName>
</protein>
<dbReference type="RefSeq" id="WP_135341707.1">
    <property type="nucleotide sequence ID" value="NZ_JBHLTX010000053.1"/>
</dbReference>
<dbReference type="GO" id="GO:0010038">
    <property type="term" value="P:response to metal ion"/>
    <property type="evidence" value="ECO:0007669"/>
    <property type="project" value="InterPro"/>
</dbReference>
<comment type="caution">
    <text evidence="2">The sequence shown here is derived from an EMBL/GenBank/DDBJ whole genome shotgun (WGS) entry which is preliminary data.</text>
</comment>
<evidence type="ECO:0000313" key="2">
    <source>
        <dbReference type="EMBL" id="TGA93173.1"/>
    </source>
</evidence>
<gene>
    <name evidence="2" type="ORF">E4099_26825</name>
</gene>
<dbReference type="GO" id="GO:0005507">
    <property type="term" value="F:copper ion binding"/>
    <property type="evidence" value="ECO:0007669"/>
    <property type="project" value="TreeGrafter"/>
</dbReference>
<dbReference type="SUPFAM" id="SSF54913">
    <property type="entry name" value="GlnB-like"/>
    <property type="match status" value="1"/>
</dbReference>
<dbReference type="InterPro" id="IPR004323">
    <property type="entry name" value="Ion_tolerance_CutA"/>
</dbReference>
<sequence>MRTHEQAMVVTTTHESEDKARALAAEAVNARLAACAQVYPIASVYRWQGKVEQASEWRVDFKTDVSLADDLTTFVIDRHDYETPEVIAVPITAGSAAYLDWVRSQTGE</sequence>
<evidence type="ECO:0000256" key="1">
    <source>
        <dbReference type="ARBA" id="ARBA00010169"/>
    </source>
</evidence>
<dbReference type="InterPro" id="IPR011322">
    <property type="entry name" value="N-reg_PII-like_a/b"/>
</dbReference>
<dbReference type="PANTHER" id="PTHR23419">
    <property type="entry name" value="DIVALENT CATION TOLERANCE CUTA-RELATED"/>
    <property type="match status" value="1"/>
</dbReference>
<accession>A0A4Z0GCY8</accession>
<dbReference type="Pfam" id="PF03091">
    <property type="entry name" value="CutA1"/>
    <property type="match status" value="1"/>
</dbReference>
<dbReference type="AlphaFoldDB" id="A0A4Z0GCY8"/>
<dbReference type="PANTHER" id="PTHR23419:SF8">
    <property type="entry name" value="FI09726P"/>
    <property type="match status" value="1"/>
</dbReference>
<dbReference type="InterPro" id="IPR015867">
    <property type="entry name" value="N-reg_PII/ATP_PRibTrfase_C"/>
</dbReference>
<organism evidence="2 3">
    <name type="scientific">Streptomyces palmae</name>
    <dbReference type="NCBI Taxonomy" id="1701085"/>
    <lineage>
        <taxon>Bacteria</taxon>
        <taxon>Bacillati</taxon>
        <taxon>Actinomycetota</taxon>
        <taxon>Actinomycetes</taxon>
        <taxon>Kitasatosporales</taxon>
        <taxon>Streptomycetaceae</taxon>
        <taxon>Streptomyces</taxon>
    </lineage>
</organism>
<dbReference type="Proteomes" id="UP000297948">
    <property type="component" value="Unassembled WGS sequence"/>
</dbReference>
<dbReference type="Gene3D" id="3.30.70.120">
    <property type="match status" value="1"/>
</dbReference>
<reference evidence="2 3" key="1">
    <citation type="submission" date="2019-03" db="EMBL/GenBank/DDBJ databases">
        <authorList>
            <person name="Gonzalez-Pimentel J.L."/>
        </authorList>
    </citation>
    <scope>NUCLEOTIDE SEQUENCE [LARGE SCALE GENOMIC DNA]</scope>
    <source>
        <strain evidence="2 3">JCM 31289</strain>
    </source>
</reference>
<evidence type="ECO:0000313" key="3">
    <source>
        <dbReference type="Proteomes" id="UP000297948"/>
    </source>
</evidence>
<dbReference type="OrthoDB" id="37622at2"/>
<keyword evidence="3" id="KW-1185">Reference proteome</keyword>
<comment type="similarity">
    <text evidence="1">Belongs to the CutA family.</text>
</comment>
<proteinExistence type="inferred from homology"/>
<dbReference type="EMBL" id="SRID01000367">
    <property type="protein sequence ID" value="TGA93173.1"/>
    <property type="molecule type" value="Genomic_DNA"/>
</dbReference>